<reference evidence="2 3" key="1">
    <citation type="submission" date="2019-06" db="EMBL/GenBank/DDBJ databases">
        <title>Sequencing the genomes of 1000 actinobacteria strains.</title>
        <authorList>
            <person name="Klenk H.-P."/>
        </authorList>
    </citation>
    <scope>NUCLEOTIDE SEQUENCE [LARGE SCALE GENOMIC DNA]</scope>
    <source>
        <strain evidence="2 3">DSM 20169</strain>
    </source>
</reference>
<proteinExistence type="predicted"/>
<keyword evidence="3" id="KW-1185">Reference proteome</keyword>
<dbReference type="Proteomes" id="UP000317209">
    <property type="component" value="Unassembled WGS sequence"/>
</dbReference>
<sequence length="70" mass="7701">MRVPTQETVTVSVVIRDQRGFTHIYEDFVTRPEAAQRALQALAAESVPTVPNDPSGDVSKQAPNAQRVPR</sequence>
<evidence type="ECO:0000313" key="3">
    <source>
        <dbReference type="Proteomes" id="UP000317209"/>
    </source>
</evidence>
<feature type="region of interest" description="Disordered" evidence="1">
    <location>
        <begin position="46"/>
        <end position="70"/>
    </location>
</feature>
<comment type="caution">
    <text evidence="2">The sequence shown here is derived from an EMBL/GenBank/DDBJ whole genome shotgun (WGS) entry which is preliminary data.</text>
</comment>
<dbReference type="EMBL" id="VFOX01000001">
    <property type="protein sequence ID" value="TQL85218.1"/>
    <property type="molecule type" value="Genomic_DNA"/>
</dbReference>
<protein>
    <submittedName>
        <fullName evidence="2">Uncharacterized protein</fullName>
    </submittedName>
</protein>
<evidence type="ECO:0000313" key="2">
    <source>
        <dbReference type="EMBL" id="TQL85218.1"/>
    </source>
</evidence>
<name>A0A543BK71_9MICO</name>
<organism evidence="2 3">
    <name type="scientific">Microbacterium saperdae</name>
    <dbReference type="NCBI Taxonomy" id="69368"/>
    <lineage>
        <taxon>Bacteria</taxon>
        <taxon>Bacillati</taxon>
        <taxon>Actinomycetota</taxon>
        <taxon>Actinomycetes</taxon>
        <taxon>Micrococcales</taxon>
        <taxon>Microbacteriaceae</taxon>
        <taxon>Microbacterium</taxon>
    </lineage>
</organism>
<evidence type="ECO:0000256" key="1">
    <source>
        <dbReference type="SAM" id="MobiDB-lite"/>
    </source>
</evidence>
<gene>
    <name evidence="2" type="ORF">FB560_0823</name>
</gene>
<dbReference type="AlphaFoldDB" id="A0A543BK71"/>
<accession>A0A543BK71</accession>